<dbReference type="EC" id="2.6.1.-" evidence="6"/>
<protein>
    <recommendedName>
        <fullName evidence="6">Aminotransferase</fullName>
        <ecNumber evidence="6">2.6.1.-</ecNumber>
    </recommendedName>
</protein>
<dbReference type="InterPro" id="IPR015422">
    <property type="entry name" value="PyrdxlP-dep_Trfase_small"/>
</dbReference>
<dbReference type="Pfam" id="PF00155">
    <property type="entry name" value="Aminotran_1_2"/>
    <property type="match status" value="1"/>
</dbReference>
<dbReference type="EMBL" id="JACIVD010000069">
    <property type="protein sequence ID" value="MBB1124254.1"/>
    <property type="molecule type" value="Genomic_DNA"/>
</dbReference>
<evidence type="ECO:0000313" key="9">
    <source>
        <dbReference type="Proteomes" id="UP000547628"/>
    </source>
</evidence>
<evidence type="ECO:0000256" key="6">
    <source>
        <dbReference type="RuleBase" id="RU000481"/>
    </source>
</evidence>
<dbReference type="Gene3D" id="3.40.640.10">
    <property type="entry name" value="Type I PLP-dependent aspartate aminotransferase-like (Major domain)"/>
    <property type="match status" value="1"/>
</dbReference>
<dbReference type="InterPro" id="IPR015424">
    <property type="entry name" value="PyrdxlP-dep_Trfase"/>
</dbReference>
<organism evidence="8 9">
    <name type="scientific">Limosilactobacillus albertensis</name>
    <dbReference type="NCBI Taxonomy" id="2759752"/>
    <lineage>
        <taxon>Bacteria</taxon>
        <taxon>Bacillati</taxon>
        <taxon>Bacillota</taxon>
        <taxon>Bacilli</taxon>
        <taxon>Lactobacillales</taxon>
        <taxon>Lactobacillaceae</taxon>
        <taxon>Limosilactobacillus</taxon>
    </lineage>
</organism>
<evidence type="ECO:0000313" key="8">
    <source>
        <dbReference type="EMBL" id="MBB1124254.1"/>
    </source>
</evidence>
<dbReference type="GO" id="GO:0008483">
    <property type="term" value="F:transaminase activity"/>
    <property type="evidence" value="ECO:0007669"/>
    <property type="project" value="UniProtKB-KW"/>
</dbReference>
<dbReference type="InterPro" id="IPR004838">
    <property type="entry name" value="NHTrfase_class1_PyrdxlP-BS"/>
</dbReference>
<gene>
    <name evidence="8" type="ORF">H5S41_09855</name>
</gene>
<dbReference type="PANTHER" id="PTHR46383:SF4">
    <property type="entry name" value="AMINOTRANSFERASE"/>
    <property type="match status" value="1"/>
</dbReference>
<dbReference type="AlphaFoldDB" id="A0A839H3E7"/>
<dbReference type="SUPFAM" id="SSF53383">
    <property type="entry name" value="PLP-dependent transferases"/>
    <property type="match status" value="1"/>
</dbReference>
<evidence type="ECO:0000256" key="5">
    <source>
        <dbReference type="ARBA" id="ARBA00022898"/>
    </source>
</evidence>
<proteinExistence type="inferred from homology"/>
<dbReference type="CDD" id="cd00609">
    <property type="entry name" value="AAT_like"/>
    <property type="match status" value="1"/>
</dbReference>
<dbReference type="InterPro" id="IPR004839">
    <property type="entry name" value="Aminotransferase_I/II_large"/>
</dbReference>
<dbReference type="FunFam" id="3.40.640.10:FF:000033">
    <property type="entry name" value="Aspartate aminotransferase"/>
    <property type="match status" value="1"/>
</dbReference>
<comment type="cofactor">
    <cofactor evidence="1 6">
        <name>pyridoxal 5'-phosphate</name>
        <dbReference type="ChEBI" id="CHEBI:597326"/>
    </cofactor>
</comment>
<keyword evidence="5" id="KW-0663">Pyridoxal phosphate</keyword>
<dbReference type="Proteomes" id="UP000547628">
    <property type="component" value="Unassembled WGS sequence"/>
</dbReference>
<sequence length="395" mass="42365">MPATKKGILNRLNNNFAKLTPGGIREFDYQASSIPGIIKLTLGEPDFNVPDAMKQAAINSINDNDSHYAPGNGTLDLRQAIAHFMQDRYQLNYDPENEIAVTVGATEGIYASLSAIINPGDEILVATPTFPLYMVVTKILGGTPVEIDTSDDNFILTPAKLQNVLDKHPNAKGLILNYPSNPTGVTYTKAQVQALAEAIKATNLVVIADEIYSELVYDGPHTSIASFIPGQTLVLNGASKSHAMTGYRIGFIAGPKELMKPVSAIHAMMVTAASDPAMAAAVAAFGTDAGKEATLKMKEAYKQRRDFVVDALKQLGFDITTPNGAFYIFAKIPAQFGNNDLKFATDLANQGKVAVIPGSFFGAGGQGYVRISYSTSMDTLKQAMTNIAEFINKED</sequence>
<dbReference type="PANTHER" id="PTHR46383">
    <property type="entry name" value="ASPARTATE AMINOTRANSFERASE"/>
    <property type="match status" value="1"/>
</dbReference>
<dbReference type="InterPro" id="IPR015421">
    <property type="entry name" value="PyrdxlP-dep_Trfase_major"/>
</dbReference>
<reference evidence="8 9" key="1">
    <citation type="submission" date="2020-07" db="EMBL/GenBank/DDBJ databases">
        <title>Description of Limosilactobacillus balticus sp. nov., Limosilactobacillus agrestis sp. nov., Limosilactobacillus albertensis sp. nov., Limosilactobacillus rudii sp. nov., Limosilactobacillus fastidiosus sp. nov., five novel Limosilactobacillus species isolated from the vertebrate gastrointestinal tract, and proposal of 6 subspecies of Limosilactobacillus reuteri adapted to the gastrointestinal tract of specific vertebrate hosts.</title>
        <authorList>
            <person name="Li F."/>
            <person name="Cheng C."/>
            <person name="Zheng J."/>
            <person name="Quevedo R.M."/>
            <person name="Li J."/>
            <person name="Roos S."/>
            <person name="Gaenzle M.G."/>
            <person name="Walter J."/>
        </authorList>
    </citation>
    <scope>NUCLEOTIDE SEQUENCE [LARGE SCALE GENOMIC DNA]</scope>
    <source>
        <strain evidence="8 9">Lr3000</strain>
    </source>
</reference>
<dbReference type="GO" id="GO:0006520">
    <property type="term" value="P:amino acid metabolic process"/>
    <property type="evidence" value="ECO:0007669"/>
    <property type="project" value="InterPro"/>
</dbReference>
<feature type="domain" description="Aminotransferase class I/classII large" evidence="7">
    <location>
        <begin position="37"/>
        <end position="386"/>
    </location>
</feature>
<evidence type="ECO:0000256" key="2">
    <source>
        <dbReference type="ARBA" id="ARBA00007441"/>
    </source>
</evidence>
<evidence type="ECO:0000256" key="4">
    <source>
        <dbReference type="ARBA" id="ARBA00022679"/>
    </source>
</evidence>
<evidence type="ECO:0000259" key="7">
    <source>
        <dbReference type="Pfam" id="PF00155"/>
    </source>
</evidence>
<comment type="similarity">
    <text evidence="2 6">Belongs to the class-I pyridoxal-phosphate-dependent aminotransferase family.</text>
</comment>
<dbReference type="PROSITE" id="PS00105">
    <property type="entry name" value="AA_TRANSFER_CLASS_1"/>
    <property type="match status" value="1"/>
</dbReference>
<dbReference type="RefSeq" id="WP_182603176.1">
    <property type="nucleotide sequence ID" value="NZ_JACIVD010000069.1"/>
</dbReference>
<accession>A0A839H3E7</accession>
<dbReference type="GO" id="GO:0030170">
    <property type="term" value="F:pyridoxal phosphate binding"/>
    <property type="evidence" value="ECO:0007669"/>
    <property type="project" value="InterPro"/>
</dbReference>
<keyword evidence="3 6" id="KW-0032">Aminotransferase</keyword>
<keyword evidence="4 6" id="KW-0808">Transferase</keyword>
<comment type="caution">
    <text evidence="8">The sequence shown here is derived from an EMBL/GenBank/DDBJ whole genome shotgun (WGS) entry which is preliminary data.</text>
</comment>
<evidence type="ECO:0000256" key="3">
    <source>
        <dbReference type="ARBA" id="ARBA00022576"/>
    </source>
</evidence>
<evidence type="ECO:0000256" key="1">
    <source>
        <dbReference type="ARBA" id="ARBA00001933"/>
    </source>
</evidence>
<name>A0A839H3E7_9LACO</name>
<dbReference type="Gene3D" id="3.90.1150.10">
    <property type="entry name" value="Aspartate Aminotransferase, domain 1"/>
    <property type="match status" value="1"/>
</dbReference>
<dbReference type="InterPro" id="IPR050596">
    <property type="entry name" value="AspAT/PAT-like"/>
</dbReference>